<dbReference type="Gene3D" id="1.20.80.10">
    <property type="match status" value="1"/>
</dbReference>
<dbReference type="SUPFAM" id="SSF47027">
    <property type="entry name" value="Acyl-CoA binding protein"/>
    <property type="match status" value="1"/>
</dbReference>
<dbReference type="GO" id="GO:0005737">
    <property type="term" value="C:cytoplasm"/>
    <property type="evidence" value="ECO:0007669"/>
    <property type="project" value="TreeGrafter"/>
</dbReference>
<dbReference type="PROSITE" id="PS51228">
    <property type="entry name" value="ACB_2"/>
    <property type="match status" value="1"/>
</dbReference>
<dbReference type="GO" id="GO:0006631">
    <property type="term" value="P:fatty acid metabolic process"/>
    <property type="evidence" value="ECO:0007669"/>
    <property type="project" value="TreeGrafter"/>
</dbReference>
<dbReference type="AlphaFoldDB" id="A0A1I7XWS5"/>
<dbReference type="InterPro" id="IPR022408">
    <property type="entry name" value="Acyl-CoA-binding_prot_CS"/>
</dbReference>
<feature type="compositionally biased region" description="Acidic residues" evidence="3">
    <location>
        <begin position="205"/>
        <end position="216"/>
    </location>
</feature>
<evidence type="ECO:0000256" key="2">
    <source>
        <dbReference type="ARBA" id="ARBA00059808"/>
    </source>
</evidence>
<sequence>MVATGDSPLDNLFHAVVDIIHNLPASGPVKVTNDEKLTYYGLYKQATEGPCTKPKPGFWNVIEGYKWDAWNKLGDKDSEESKQEYIDLVRKKIREVSKKYKVSEWMGGDDWDRLEPVMLPKFKLLDPELVKQWGFHEGGPGRDGHVNGDTVKENGEVVNGDQAEKPEEDNGMGGEEGKENEVVYPSQKQEEVVDKSEAEVPNYLSDDDYCDAEESVDLSGKPTKKGPYNNLNLGVCGNFEKMKKTVSVVL</sequence>
<evidence type="ECO:0000313" key="6">
    <source>
        <dbReference type="WBParaSite" id="L893_g10393.t1"/>
    </source>
</evidence>
<dbReference type="InterPro" id="IPR035984">
    <property type="entry name" value="Acyl-CoA-binding_sf"/>
</dbReference>
<dbReference type="GO" id="GO:0000062">
    <property type="term" value="F:fatty-acyl-CoA binding"/>
    <property type="evidence" value="ECO:0007669"/>
    <property type="project" value="InterPro"/>
</dbReference>
<organism evidence="5 6">
    <name type="scientific">Steinernema glaseri</name>
    <dbReference type="NCBI Taxonomy" id="37863"/>
    <lineage>
        <taxon>Eukaryota</taxon>
        <taxon>Metazoa</taxon>
        <taxon>Ecdysozoa</taxon>
        <taxon>Nematoda</taxon>
        <taxon>Chromadorea</taxon>
        <taxon>Rhabditida</taxon>
        <taxon>Tylenchina</taxon>
        <taxon>Panagrolaimomorpha</taxon>
        <taxon>Strongyloidoidea</taxon>
        <taxon>Steinernematidae</taxon>
        <taxon>Steinernema</taxon>
    </lineage>
</organism>
<keyword evidence="1" id="KW-0446">Lipid-binding</keyword>
<protein>
    <submittedName>
        <fullName evidence="6">ACB domain-containing protein</fullName>
    </submittedName>
</protein>
<feature type="region of interest" description="Disordered" evidence="3">
    <location>
        <begin position="135"/>
        <end position="225"/>
    </location>
</feature>
<dbReference type="InterPro" id="IPR014352">
    <property type="entry name" value="FERM/acyl-CoA-bd_prot_sf"/>
</dbReference>
<keyword evidence="5" id="KW-1185">Reference proteome</keyword>
<feature type="compositionally biased region" description="Basic and acidic residues" evidence="3">
    <location>
        <begin position="188"/>
        <end position="198"/>
    </location>
</feature>
<dbReference type="PRINTS" id="PR00689">
    <property type="entry name" value="ACOABINDINGP"/>
</dbReference>
<proteinExistence type="predicted"/>
<dbReference type="GO" id="GO:0019915">
    <property type="term" value="P:lipid storage"/>
    <property type="evidence" value="ECO:0007669"/>
    <property type="project" value="UniProtKB-ARBA"/>
</dbReference>
<dbReference type="Proteomes" id="UP000095287">
    <property type="component" value="Unplaced"/>
</dbReference>
<name>A0A1I7XWS5_9BILA</name>
<dbReference type="PANTHER" id="PTHR23310:SF120">
    <property type="entry name" value="ACYL-COA-BINDING PROTEIN HOMOLOG 3"/>
    <property type="match status" value="1"/>
</dbReference>
<feature type="domain" description="ACB" evidence="4">
    <location>
        <begin position="9"/>
        <end position="98"/>
    </location>
</feature>
<reference evidence="6" key="1">
    <citation type="submission" date="2016-11" db="UniProtKB">
        <authorList>
            <consortium name="WormBaseParasite"/>
        </authorList>
    </citation>
    <scope>IDENTIFICATION</scope>
</reference>
<feature type="compositionally biased region" description="Basic and acidic residues" evidence="3">
    <location>
        <begin position="139"/>
        <end position="155"/>
    </location>
</feature>
<dbReference type="FunFam" id="1.20.80.10:FF:000010">
    <property type="entry name" value="Acyl-CoA-binding domain-containing protein 5"/>
    <property type="match status" value="1"/>
</dbReference>
<dbReference type="PANTHER" id="PTHR23310">
    <property type="entry name" value="ACYL-COA-BINDING PROTEIN, ACBP"/>
    <property type="match status" value="1"/>
</dbReference>
<evidence type="ECO:0000256" key="1">
    <source>
        <dbReference type="ARBA" id="ARBA00023121"/>
    </source>
</evidence>
<accession>A0A1I7XWS5</accession>
<dbReference type="PROSITE" id="PS00880">
    <property type="entry name" value="ACB_1"/>
    <property type="match status" value="1"/>
</dbReference>
<dbReference type="Pfam" id="PF00887">
    <property type="entry name" value="ACBP"/>
    <property type="match status" value="1"/>
</dbReference>
<evidence type="ECO:0000313" key="5">
    <source>
        <dbReference type="Proteomes" id="UP000095287"/>
    </source>
</evidence>
<dbReference type="WBParaSite" id="L893_g10393.t1">
    <property type="protein sequence ID" value="L893_g10393.t1"/>
    <property type="gene ID" value="L893_g10393"/>
</dbReference>
<evidence type="ECO:0000259" key="4">
    <source>
        <dbReference type="PROSITE" id="PS51228"/>
    </source>
</evidence>
<comment type="function">
    <text evidence="2">Binds medium- and long-chain acyl-CoA esters with very high affinity and may function as an intracellular carrier of acyl-CoA esters.</text>
</comment>
<evidence type="ECO:0000256" key="3">
    <source>
        <dbReference type="SAM" id="MobiDB-lite"/>
    </source>
</evidence>
<dbReference type="InterPro" id="IPR000582">
    <property type="entry name" value="Acyl-CoA-binding_protein"/>
</dbReference>